<protein>
    <recommendedName>
        <fullName evidence="2">Myb-like domain-containing protein</fullName>
    </recommendedName>
</protein>
<organism evidence="1">
    <name type="scientific">Magallana gigas</name>
    <name type="common">Pacific oyster</name>
    <name type="synonym">Crassostrea gigas</name>
    <dbReference type="NCBI Taxonomy" id="29159"/>
    <lineage>
        <taxon>Eukaryota</taxon>
        <taxon>Metazoa</taxon>
        <taxon>Spiralia</taxon>
        <taxon>Lophotrochozoa</taxon>
        <taxon>Mollusca</taxon>
        <taxon>Bivalvia</taxon>
        <taxon>Autobranchia</taxon>
        <taxon>Pteriomorphia</taxon>
        <taxon>Ostreida</taxon>
        <taxon>Ostreoidea</taxon>
        <taxon>Ostreidae</taxon>
        <taxon>Magallana</taxon>
    </lineage>
</organism>
<reference evidence="1" key="1">
    <citation type="journal article" date="2012" name="Nature">
        <title>The oyster genome reveals stress adaptation and complexity of shell formation.</title>
        <authorList>
            <person name="Zhang G."/>
            <person name="Fang X."/>
            <person name="Guo X."/>
            <person name="Li L."/>
            <person name="Luo R."/>
            <person name="Xu F."/>
            <person name="Yang P."/>
            <person name="Zhang L."/>
            <person name="Wang X."/>
            <person name="Qi H."/>
            <person name="Xiong Z."/>
            <person name="Que H."/>
            <person name="Xie Y."/>
            <person name="Holland P.W."/>
            <person name="Paps J."/>
            <person name="Zhu Y."/>
            <person name="Wu F."/>
            <person name="Chen Y."/>
            <person name="Wang J."/>
            <person name="Peng C."/>
            <person name="Meng J."/>
            <person name="Yang L."/>
            <person name="Liu J."/>
            <person name="Wen B."/>
            <person name="Zhang N."/>
            <person name="Huang Z."/>
            <person name="Zhu Q."/>
            <person name="Feng Y."/>
            <person name="Mount A."/>
            <person name="Hedgecock D."/>
            <person name="Xu Z."/>
            <person name="Liu Y."/>
            <person name="Domazet-Loso T."/>
            <person name="Du Y."/>
            <person name="Sun X."/>
            <person name="Zhang S."/>
            <person name="Liu B."/>
            <person name="Cheng P."/>
            <person name="Jiang X."/>
            <person name="Li J."/>
            <person name="Fan D."/>
            <person name="Wang W."/>
            <person name="Fu W."/>
            <person name="Wang T."/>
            <person name="Wang B."/>
            <person name="Zhang J."/>
            <person name="Peng Z."/>
            <person name="Li Y."/>
            <person name="Li N."/>
            <person name="Wang J."/>
            <person name="Chen M."/>
            <person name="He Y."/>
            <person name="Tan F."/>
            <person name="Song X."/>
            <person name="Zheng Q."/>
            <person name="Huang R."/>
            <person name="Yang H."/>
            <person name="Du X."/>
            <person name="Chen L."/>
            <person name="Yang M."/>
            <person name="Gaffney P.M."/>
            <person name="Wang S."/>
            <person name="Luo L."/>
            <person name="She Z."/>
            <person name="Ming Y."/>
            <person name="Huang W."/>
            <person name="Zhang S."/>
            <person name="Huang B."/>
            <person name="Zhang Y."/>
            <person name="Qu T."/>
            <person name="Ni P."/>
            <person name="Miao G."/>
            <person name="Wang J."/>
            <person name="Wang Q."/>
            <person name="Steinberg C.E."/>
            <person name="Wang H."/>
            <person name="Li N."/>
            <person name="Qian L."/>
            <person name="Zhang G."/>
            <person name="Li Y."/>
            <person name="Yang H."/>
            <person name="Liu X."/>
            <person name="Wang J."/>
            <person name="Yin Y."/>
            <person name="Wang J."/>
        </authorList>
    </citation>
    <scope>NUCLEOTIDE SEQUENCE [LARGE SCALE GENOMIC DNA]</scope>
    <source>
        <strain evidence="1">05x7-T-G4-1.051#20</strain>
    </source>
</reference>
<sequence length="86" mass="9682">MDRDGHKPNWSTDELEALGQGVSANTKSIKRKFSTGLGIGRLVNVPEVSHILCMDEALCIGLRGEGDWRPMVDDRKIFKKLITWSR</sequence>
<dbReference type="AlphaFoldDB" id="K1PVW3"/>
<accession>K1PVW3</accession>
<name>K1PVW3_MAGGI</name>
<dbReference type="HOGENOM" id="CLU_2500084_0_0_1"/>
<proteinExistence type="predicted"/>
<evidence type="ECO:0008006" key="2">
    <source>
        <dbReference type="Google" id="ProtNLM"/>
    </source>
</evidence>
<evidence type="ECO:0000313" key="1">
    <source>
        <dbReference type="EMBL" id="EKC23089.1"/>
    </source>
</evidence>
<dbReference type="InParanoid" id="K1PVW3"/>
<gene>
    <name evidence="1" type="ORF">CGI_10000575</name>
</gene>
<dbReference type="EMBL" id="JH816705">
    <property type="protein sequence ID" value="EKC23089.1"/>
    <property type="molecule type" value="Genomic_DNA"/>
</dbReference>